<dbReference type="Proteomes" id="UP001165296">
    <property type="component" value="Unassembled WGS sequence"/>
</dbReference>
<evidence type="ECO:0000313" key="1">
    <source>
        <dbReference type="EMBL" id="MCB2408254.1"/>
    </source>
</evidence>
<proteinExistence type="predicted"/>
<gene>
    <name evidence="1" type="ORF">LGH74_09720</name>
</gene>
<keyword evidence="2" id="KW-1185">Reference proteome</keyword>
<comment type="caution">
    <text evidence="1">The sequence shown here is derived from an EMBL/GenBank/DDBJ whole genome shotgun (WGS) entry which is preliminary data.</text>
</comment>
<evidence type="ECO:0000313" key="2">
    <source>
        <dbReference type="Proteomes" id="UP001165296"/>
    </source>
</evidence>
<dbReference type="RefSeq" id="WP_226175130.1">
    <property type="nucleotide sequence ID" value="NZ_JAJADR010000002.1"/>
</dbReference>
<accession>A0ABS8AQ67</accession>
<reference evidence="1" key="1">
    <citation type="submission" date="2021-10" db="EMBL/GenBank/DDBJ databases">
        <authorList>
            <person name="Dean J.D."/>
            <person name="Kim M.K."/>
            <person name="Newey C.N."/>
            <person name="Stoker T.S."/>
            <person name="Thompson D.W."/>
            <person name="Grose J.H."/>
        </authorList>
    </citation>
    <scope>NUCLEOTIDE SEQUENCE</scope>
    <source>
        <strain evidence="1">BT178</strain>
    </source>
</reference>
<organism evidence="1 2">
    <name type="scientific">Hymenobacter lucidus</name>
    <dbReference type="NCBI Taxonomy" id="2880930"/>
    <lineage>
        <taxon>Bacteria</taxon>
        <taxon>Pseudomonadati</taxon>
        <taxon>Bacteroidota</taxon>
        <taxon>Cytophagia</taxon>
        <taxon>Cytophagales</taxon>
        <taxon>Hymenobacteraceae</taxon>
        <taxon>Hymenobacter</taxon>
    </lineage>
</organism>
<sequence>MTVQSITEEWRVKVFGDNLGIDDYDTEALLPQEAQAIIRQQPFHQLVN</sequence>
<dbReference type="EMBL" id="JAJADR010000002">
    <property type="protein sequence ID" value="MCB2408254.1"/>
    <property type="molecule type" value="Genomic_DNA"/>
</dbReference>
<protein>
    <submittedName>
        <fullName evidence="1">Uncharacterized protein</fullName>
    </submittedName>
</protein>
<name>A0ABS8AQ67_9BACT</name>